<evidence type="ECO:0000259" key="1">
    <source>
        <dbReference type="PROSITE" id="PS50013"/>
    </source>
</evidence>
<dbReference type="Gene3D" id="2.40.50.40">
    <property type="match status" value="1"/>
</dbReference>
<dbReference type="Pfam" id="PF00385">
    <property type="entry name" value="Chromo"/>
    <property type="match status" value="1"/>
</dbReference>
<gene>
    <name evidence="2" type="ORF">UHOR_14672</name>
</gene>
<dbReference type="EMBL" id="CAGI01000159">
    <property type="protein sequence ID" value="CCF50883.1"/>
    <property type="molecule type" value="Genomic_DNA"/>
</dbReference>
<dbReference type="STRING" id="1128400.I2FVE0"/>
<dbReference type="SUPFAM" id="SSF54160">
    <property type="entry name" value="Chromo domain-like"/>
    <property type="match status" value="1"/>
</dbReference>
<proteinExistence type="predicted"/>
<accession>I2FVE0</accession>
<dbReference type="InterPro" id="IPR016197">
    <property type="entry name" value="Chromo-like_dom_sf"/>
</dbReference>
<sequence length="233" mass="27440">MERVHEEAGYSPLAQHSTAYHPQMDGQMEQVNQVVEQYLCMYCNYEQDDWVAWLPMAAFVYNNMVHSSIGVSPFFACYRWNPKSHPELPKQVGILDPKKSKFATCREDFMVYLQDQIRQAQSRVVAQYNWKQKDMEFKVGDMVYVNRKNWKMARPSPKLDTHLVELEVTPQLTDEELEFEVEAIVRKCRHSLQWEYKVLWQGYPEEAASWELVACLNCPNLIQEYEVSAGGRR</sequence>
<dbReference type="OMA" id="PEHNIAS"/>
<dbReference type="SUPFAM" id="SSF53098">
    <property type="entry name" value="Ribonuclease H-like"/>
    <property type="match status" value="1"/>
</dbReference>
<keyword evidence="3" id="KW-1185">Reference proteome</keyword>
<dbReference type="InterPro" id="IPR050951">
    <property type="entry name" value="Retrovirus_Pol_polyprotein"/>
</dbReference>
<dbReference type="eggNOG" id="KOG0017">
    <property type="taxonomic scope" value="Eukaryota"/>
</dbReference>
<reference evidence="2 3" key="1">
    <citation type="journal article" date="2012" name="Plant Cell">
        <title>Genome comparison of barley and maize smut fungi reveals targeted loss of RNA silencing components and species-specific presence of transposable elements.</title>
        <authorList>
            <person name="Laurie J.D."/>
            <person name="Ali S."/>
            <person name="Linning R."/>
            <person name="Mannhaupt G."/>
            <person name="Wong P."/>
            <person name="Gueldener U."/>
            <person name="Muensterkoetter M."/>
            <person name="Moore R."/>
            <person name="Kahmann R."/>
            <person name="Bakkeren G."/>
            <person name="Schirawski J."/>
        </authorList>
    </citation>
    <scope>NUCLEOTIDE SEQUENCE [LARGE SCALE GENOMIC DNA]</scope>
    <source>
        <strain evidence="3">Uh4875-4</strain>
    </source>
</reference>
<feature type="domain" description="Chromo" evidence="1">
    <location>
        <begin position="179"/>
        <end position="233"/>
    </location>
</feature>
<dbReference type="GO" id="GO:0003676">
    <property type="term" value="F:nucleic acid binding"/>
    <property type="evidence" value="ECO:0007669"/>
    <property type="project" value="InterPro"/>
</dbReference>
<dbReference type="Proteomes" id="UP000006174">
    <property type="component" value="Unassembled WGS sequence"/>
</dbReference>
<dbReference type="Gene3D" id="3.30.420.10">
    <property type="entry name" value="Ribonuclease H-like superfamily/Ribonuclease H"/>
    <property type="match status" value="1"/>
</dbReference>
<organism evidence="2 3">
    <name type="scientific">Ustilago hordei</name>
    <name type="common">Barley covered smut fungus</name>
    <dbReference type="NCBI Taxonomy" id="120017"/>
    <lineage>
        <taxon>Eukaryota</taxon>
        <taxon>Fungi</taxon>
        <taxon>Dikarya</taxon>
        <taxon>Basidiomycota</taxon>
        <taxon>Ustilaginomycotina</taxon>
        <taxon>Ustilaginomycetes</taxon>
        <taxon>Ustilaginales</taxon>
        <taxon>Ustilaginaceae</taxon>
        <taxon>Ustilago</taxon>
    </lineage>
</organism>
<dbReference type="InterPro" id="IPR012337">
    <property type="entry name" value="RNaseH-like_sf"/>
</dbReference>
<protein>
    <recommendedName>
        <fullName evidence="1">Chromo domain-containing protein</fullName>
    </recommendedName>
</protein>
<dbReference type="GO" id="GO:0006338">
    <property type="term" value="P:chromatin remodeling"/>
    <property type="evidence" value="ECO:0007669"/>
    <property type="project" value="UniProtKB-ARBA"/>
</dbReference>
<dbReference type="PROSITE" id="PS50013">
    <property type="entry name" value="CHROMO_2"/>
    <property type="match status" value="1"/>
</dbReference>
<dbReference type="HOGENOM" id="CLU_1190647_0_0_1"/>
<dbReference type="PANTHER" id="PTHR37984">
    <property type="entry name" value="PROTEIN CBG26694"/>
    <property type="match status" value="1"/>
</dbReference>
<dbReference type="InterPro" id="IPR036397">
    <property type="entry name" value="RNaseH_sf"/>
</dbReference>
<dbReference type="InterPro" id="IPR000953">
    <property type="entry name" value="Chromo/chromo_shadow_dom"/>
</dbReference>
<dbReference type="OrthoDB" id="2273864at2759"/>
<comment type="caution">
    <text evidence="2">The sequence shown here is derived from an EMBL/GenBank/DDBJ whole genome shotgun (WGS) entry which is preliminary data.</text>
</comment>
<dbReference type="CDD" id="cd00024">
    <property type="entry name" value="CD_CSD"/>
    <property type="match status" value="1"/>
</dbReference>
<evidence type="ECO:0000313" key="2">
    <source>
        <dbReference type="EMBL" id="CCF50883.1"/>
    </source>
</evidence>
<dbReference type="AlphaFoldDB" id="I2FVE0"/>
<dbReference type="SMART" id="SM00298">
    <property type="entry name" value="CHROMO"/>
    <property type="match status" value="1"/>
</dbReference>
<evidence type="ECO:0000313" key="3">
    <source>
        <dbReference type="Proteomes" id="UP000006174"/>
    </source>
</evidence>
<name>I2FVE0_USTHO</name>
<dbReference type="PANTHER" id="PTHR37984:SF5">
    <property type="entry name" value="PROTEIN NYNRIN-LIKE"/>
    <property type="match status" value="1"/>
</dbReference>
<dbReference type="InterPro" id="IPR023780">
    <property type="entry name" value="Chromo_domain"/>
</dbReference>